<organism evidence="3 4">
    <name type="scientific">Eublepharis macularius</name>
    <name type="common">Leopard gecko</name>
    <name type="synonym">Cyrtodactylus macularius</name>
    <dbReference type="NCBI Taxonomy" id="481883"/>
    <lineage>
        <taxon>Eukaryota</taxon>
        <taxon>Metazoa</taxon>
        <taxon>Chordata</taxon>
        <taxon>Craniata</taxon>
        <taxon>Vertebrata</taxon>
        <taxon>Euteleostomi</taxon>
        <taxon>Lepidosauria</taxon>
        <taxon>Squamata</taxon>
        <taxon>Bifurcata</taxon>
        <taxon>Gekkota</taxon>
        <taxon>Eublepharidae</taxon>
        <taxon>Eublepharinae</taxon>
        <taxon>Eublepharis</taxon>
    </lineage>
</organism>
<evidence type="ECO:0000256" key="1">
    <source>
        <dbReference type="SAM" id="Phobius"/>
    </source>
</evidence>
<dbReference type="AlphaFoldDB" id="A0AA97KIB3"/>
<proteinExistence type="predicted"/>
<dbReference type="Proteomes" id="UP001190640">
    <property type="component" value="Chromosome 15"/>
</dbReference>
<feature type="signal peptide" evidence="2">
    <location>
        <begin position="1"/>
        <end position="16"/>
    </location>
</feature>
<feature type="chain" id="PRO_5044705616" evidence="2">
    <location>
        <begin position="17"/>
        <end position="246"/>
    </location>
</feature>
<dbReference type="RefSeq" id="XP_054855746.1">
    <property type="nucleotide sequence ID" value="XM_054999771.1"/>
</dbReference>
<keyword evidence="1" id="KW-1133">Transmembrane helix</keyword>
<evidence type="ECO:0000313" key="4">
    <source>
        <dbReference type="RefSeq" id="XP_054855746.1"/>
    </source>
</evidence>
<dbReference type="RefSeq" id="XP_054855748.1">
    <property type="nucleotide sequence ID" value="XM_054999773.1"/>
</dbReference>
<keyword evidence="2" id="KW-0732">Signal</keyword>
<evidence type="ECO:0000313" key="5">
    <source>
        <dbReference type="RefSeq" id="XP_054855748.1"/>
    </source>
</evidence>
<keyword evidence="1" id="KW-0812">Transmembrane</keyword>
<protein>
    <submittedName>
        <fullName evidence="4 5">Sushi domain-containing protein 4-like</fullName>
    </submittedName>
</protein>
<evidence type="ECO:0000256" key="2">
    <source>
        <dbReference type="SAM" id="SignalP"/>
    </source>
</evidence>
<reference evidence="4 5" key="1">
    <citation type="submission" date="2025-04" db="UniProtKB">
        <authorList>
            <consortium name="RefSeq"/>
        </authorList>
    </citation>
    <scope>IDENTIFICATION</scope>
    <source>
        <tissue evidence="4 5">Blood</tissue>
    </source>
</reference>
<dbReference type="PANTHER" id="PTHR46839">
    <property type="entry name" value="SUSHI DOMAIN-CONTAINING PROTEIN 6"/>
    <property type="match status" value="1"/>
</dbReference>
<keyword evidence="1" id="KW-0472">Membrane</keyword>
<dbReference type="GO" id="GO:0006974">
    <property type="term" value="P:DNA damage response"/>
    <property type="evidence" value="ECO:0007669"/>
    <property type="project" value="TreeGrafter"/>
</dbReference>
<dbReference type="GeneID" id="129343519"/>
<dbReference type="KEGG" id="emc:129343519"/>
<name>A0AA97KIB3_EUBMA</name>
<sequence length="246" mass="25616">MRFLAVSLVLVALCQAQTLHKGKACGAPDMPLHSTCICQPPLCQGALDSGTFKEDTELKCYCHPGYGQAGLPGVSICRGGKWDVVQDVLCKPQETSTAPGGGNLTLLVSTSLTAAASVVLSALIFAVVLCVLVKPKPCSCSYRSQVYEVLEEPDLVVVEGMEEPGTTHREDTPEPLPSYEEAVCGHTGAPSPAGSQWQMPLVLSAQPELSDGSPVAGGPVEVVDPPPSYQEAMAAACTLPENAPGK</sequence>
<feature type="transmembrane region" description="Helical" evidence="1">
    <location>
        <begin position="112"/>
        <end position="133"/>
    </location>
</feature>
<dbReference type="PANTHER" id="PTHR46839:SF3">
    <property type="entry name" value="SUSHI DOMAIN-CONTAINING PROTEIN 6"/>
    <property type="match status" value="1"/>
</dbReference>
<accession>A0AA97KIB3</accession>
<keyword evidence="3" id="KW-1185">Reference proteome</keyword>
<evidence type="ECO:0000313" key="3">
    <source>
        <dbReference type="Proteomes" id="UP001190640"/>
    </source>
</evidence>
<dbReference type="InterPro" id="IPR042866">
    <property type="entry name" value="SUSD6"/>
</dbReference>
<gene>
    <name evidence="4 5" type="primary">LOC129343519</name>
</gene>